<dbReference type="Pfam" id="PF01636">
    <property type="entry name" value="APH"/>
    <property type="match status" value="1"/>
</dbReference>
<dbReference type="GO" id="GO:0016740">
    <property type="term" value="F:transferase activity"/>
    <property type="evidence" value="ECO:0007669"/>
    <property type="project" value="UniProtKB-KW"/>
</dbReference>
<evidence type="ECO:0000313" key="2">
    <source>
        <dbReference type="EMBL" id="RRD04886.1"/>
    </source>
</evidence>
<dbReference type="AlphaFoldDB" id="A0A3P1T7T3"/>
<dbReference type="RefSeq" id="WP_124844661.1">
    <property type="nucleotide sequence ID" value="NZ_RQZG01000008.1"/>
</dbReference>
<dbReference type="EMBL" id="RQZG01000008">
    <property type="protein sequence ID" value="RRD04886.1"/>
    <property type="molecule type" value="Genomic_DNA"/>
</dbReference>
<comment type="caution">
    <text evidence="2">The sequence shown here is derived from an EMBL/GenBank/DDBJ whole genome shotgun (WGS) entry which is preliminary data.</text>
</comment>
<dbReference type="InterPro" id="IPR002575">
    <property type="entry name" value="Aminoglycoside_PTrfase"/>
</dbReference>
<protein>
    <submittedName>
        <fullName evidence="2">Aminoglycoside phosphotransferase family protein</fullName>
    </submittedName>
</protein>
<sequence length="373" mass="40648">MNHELVSLLTRVLDPDWLGEHTGAPVRAARLRVKPRTSISVSLVSGDDGVGVGWMRVLWPINHVKADLALRDAERHGYHVDVRHVTQRLVTVTGPTEGDPKLRRNLRRALSGGLLSAWPPAELLRYNPMRRLVVRDGDRVVRIAAKAAPGEEEILDLVSGIVPCPERLDDRSLPGCSAVRFTGDGDLAALPSSAGAEQTGRLIARLHDAVVAPGELHDHLGSRGLDPVRQGLCHADLLDHLAPTLAARVRRTLAQLPPWPTTGGVLSHGDLSPDQVLVVRDGTRVWLTDFDRAQLAPVAADLGSFLSEATPEIGAAFRAGYEAAGGTPLDEEDIAHGIAWSWTLRLMDPLRHADPNWQERVEQQLDRIDEVLS</sequence>
<dbReference type="Proteomes" id="UP000280819">
    <property type="component" value="Unassembled WGS sequence"/>
</dbReference>
<dbReference type="SUPFAM" id="SSF56112">
    <property type="entry name" value="Protein kinase-like (PK-like)"/>
    <property type="match status" value="1"/>
</dbReference>
<evidence type="ECO:0000313" key="3">
    <source>
        <dbReference type="Proteomes" id="UP000280819"/>
    </source>
</evidence>
<gene>
    <name evidence="2" type="ORF">EII34_08135</name>
</gene>
<dbReference type="InterPro" id="IPR011009">
    <property type="entry name" value="Kinase-like_dom_sf"/>
</dbReference>
<name>A0A3P1T7T3_9ACTN</name>
<proteinExistence type="predicted"/>
<dbReference type="OrthoDB" id="581471at2"/>
<organism evidence="2 3">
    <name type="scientific">Arachnia propionica</name>
    <dbReference type="NCBI Taxonomy" id="1750"/>
    <lineage>
        <taxon>Bacteria</taxon>
        <taxon>Bacillati</taxon>
        <taxon>Actinomycetota</taxon>
        <taxon>Actinomycetes</taxon>
        <taxon>Propionibacteriales</taxon>
        <taxon>Propionibacteriaceae</taxon>
        <taxon>Arachnia</taxon>
    </lineage>
</organism>
<dbReference type="Gene3D" id="3.90.1200.10">
    <property type="match status" value="1"/>
</dbReference>
<reference evidence="2 3" key="1">
    <citation type="submission" date="2018-11" db="EMBL/GenBank/DDBJ databases">
        <title>Genomes From Bacteria Associated with the Canine Oral Cavity: a Test Case for Automated Genome-Based Taxonomic Assignment.</title>
        <authorList>
            <person name="Coil D.A."/>
            <person name="Jospin G."/>
            <person name="Darling A.E."/>
            <person name="Wallis C."/>
            <person name="Davis I.J."/>
            <person name="Harris S."/>
            <person name="Eisen J.A."/>
            <person name="Holcombe L.J."/>
            <person name="O'Flynn C."/>
        </authorList>
    </citation>
    <scope>NUCLEOTIDE SEQUENCE [LARGE SCALE GENOMIC DNA]</scope>
    <source>
        <strain evidence="2 3">OH887_COT-365</strain>
    </source>
</reference>
<accession>A0A3P1T7T3</accession>
<keyword evidence="2" id="KW-0808">Transferase</keyword>
<feature type="domain" description="Aminoglycoside phosphotransferase" evidence="1">
    <location>
        <begin position="130"/>
        <end position="328"/>
    </location>
</feature>
<evidence type="ECO:0000259" key="1">
    <source>
        <dbReference type="Pfam" id="PF01636"/>
    </source>
</evidence>